<dbReference type="KEGG" id="ptrh:RsTaC01_0478"/>
<evidence type="ECO:0000259" key="5">
    <source>
        <dbReference type="Pfam" id="PF09084"/>
    </source>
</evidence>
<name>A0AA48I5V3_9FIRM</name>
<keyword evidence="4" id="KW-0812">Transmembrane</keyword>
<keyword evidence="4" id="KW-0472">Membrane</keyword>
<comment type="subcellular location">
    <subcellularLocation>
        <location evidence="1">Periplasm</location>
    </subcellularLocation>
</comment>
<sequence length="338" mass="38661">MRKSKLVITIIISSILLFIFLLFSFLRLKRSDENLKIINLSEVTRSIFYCPQYIAMELGYFEQEGLKINITTSEGSDKTMTALLSGHSDISLMGAEMVIYVYNENRENYPILFAQLTKKDGSFFVGRKNENFSWENLKGKSIIAGRKGGLPEMVLEYVLRNHNLEPGKDVNLIKNIKFDLMPSAFLSGAGDYVMLFEPTASIFEKEKNCYILQSVGSQCEDITYTCYCATQSYIKSNPETIKGFTRAIYKSQLWIYGHTAEETAKAVNHYFSGVDNELISKSIKICKDIKVWAENPIIKKENFNNMLKIVKEAGELSEEVEFDKVVDIENNMYKQSHD</sequence>
<dbReference type="SUPFAM" id="SSF53850">
    <property type="entry name" value="Periplasmic binding protein-like II"/>
    <property type="match status" value="1"/>
</dbReference>
<dbReference type="InterPro" id="IPR015168">
    <property type="entry name" value="SsuA/THI5"/>
</dbReference>
<feature type="domain" description="SsuA/THI5-like" evidence="5">
    <location>
        <begin position="51"/>
        <end position="258"/>
    </location>
</feature>
<proteinExistence type="inferred from homology"/>
<dbReference type="PANTHER" id="PTHR30024">
    <property type="entry name" value="ALIPHATIC SULFONATES-BINDING PROTEIN-RELATED"/>
    <property type="match status" value="1"/>
</dbReference>
<feature type="transmembrane region" description="Helical" evidence="4">
    <location>
        <begin position="6"/>
        <end position="26"/>
    </location>
</feature>
<keyword evidence="3" id="KW-0732">Signal</keyword>
<dbReference type="Gene3D" id="3.40.190.10">
    <property type="entry name" value="Periplasmic binding protein-like II"/>
    <property type="match status" value="2"/>
</dbReference>
<evidence type="ECO:0000256" key="4">
    <source>
        <dbReference type="SAM" id="Phobius"/>
    </source>
</evidence>
<evidence type="ECO:0000256" key="1">
    <source>
        <dbReference type="ARBA" id="ARBA00004418"/>
    </source>
</evidence>
<dbReference type="Proteomes" id="UP001335720">
    <property type="component" value="Chromosome"/>
</dbReference>
<dbReference type="GO" id="GO:0042597">
    <property type="term" value="C:periplasmic space"/>
    <property type="evidence" value="ECO:0007669"/>
    <property type="project" value="UniProtKB-SubCell"/>
</dbReference>
<gene>
    <name evidence="6" type="ORF">RsTaC01_0478</name>
</gene>
<dbReference type="AlphaFoldDB" id="A0AA48I5V3"/>
<evidence type="ECO:0000313" key="6">
    <source>
        <dbReference type="EMBL" id="BED92649.1"/>
    </source>
</evidence>
<protein>
    <submittedName>
        <fullName evidence="6">ABC transporter substrate-binding protein</fullName>
    </submittedName>
</protein>
<evidence type="ECO:0000256" key="3">
    <source>
        <dbReference type="ARBA" id="ARBA00022729"/>
    </source>
</evidence>
<evidence type="ECO:0000256" key="2">
    <source>
        <dbReference type="ARBA" id="ARBA00010742"/>
    </source>
</evidence>
<keyword evidence="4" id="KW-1133">Transmembrane helix</keyword>
<dbReference type="Pfam" id="PF09084">
    <property type="entry name" value="NMT1"/>
    <property type="match status" value="1"/>
</dbReference>
<dbReference type="PANTHER" id="PTHR30024:SF47">
    <property type="entry name" value="TAURINE-BINDING PERIPLASMIC PROTEIN"/>
    <property type="match status" value="1"/>
</dbReference>
<organism evidence="6">
    <name type="scientific">Candidatus Paraimprobicoccus trichonymphae</name>
    <dbReference type="NCBI Taxonomy" id="3033793"/>
    <lineage>
        <taxon>Bacteria</taxon>
        <taxon>Bacillati</taxon>
        <taxon>Bacillota</taxon>
        <taxon>Clostridia</taxon>
        <taxon>Candidatus Paraimprobicoccus</taxon>
    </lineage>
</organism>
<dbReference type="EMBL" id="AP027925">
    <property type="protein sequence ID" value="BED92649.1"/>
    <property type="molecule type" value="Genomic_DNA"/>
</dbReference>
<reference evidence="6" key="1">
    <citation type="journal article" date="2023" name="ISME J.">
        <title>Emergence of putative energy parasites within Clostridia revealed by genome analysis of a novel endosymbiotic clade.</title>
        <authorList>
            <person name="Takahashi K."/>
            <person name="Kuwahara H."/>
            <person name="Horikawa Y."/>
            <person name="Izawa K."/>
            <person name="Kato D."/>
            <person name="Inagaki T."/>
            <person name="Yuki M."/>
            <person name="Ohkuma M."/>
            <person name="Hongoh Y."/>
        </authorList>
    </citation>
    <scope>NUCLEOTIDE SEQUENCE</scope>
    <source>
        <strain evidence="6">RsTa-C01</strain>
    </source>
</reference>
<comment type="similarity">
    <text evidence="2">Belongs to the bacterial solute-binding protein SsuA/TauA family.</text>
</comment>
<accession>A0AA48I5V3</accession>